<organism evidence="2 3">
    <name type="scientific">Pleurodeles waltl</name>
    <name type="common">Iberian ribbed newt</name>
    <dbReference type="NCBI Taxonomy" id="8319"/>
    <lineage>
        <taxon>Eukaryota</taxon>
        <taxon>Metazoa</taxon>
        <taxon>Chordata</taxon>
        <taxon>Craniata</taxon>
        <taxon>Vertebrata</taxon>
        <taxon>Euteleostomi</taxon>
        <taxon>Amphibia</taxon>
        <taxon>Batrachia</taxon>
        <taxon>Caudata</taxon>
        <taxon>Salamandroidea</taxon>
        <taxon>Salamandridae</taxon>
        <taxon>Pleurodelinae</taxon>
        <taxon>Pleurodeles</taxon>
    </lineage>
</organism>
<gene>
    <name evidence="2" type="ORF">NDU88_003807</name>
</gene>
<feature type="compositionally biased region" description="Low complexity" evidence="1">
    <location>
        <begin position="140"/>
        <end position="152"/>
    </location>
</feature>
<evidence type="ECO:0000313" key="2">
    <source>
        <dbReference type="EMBL" id="KAJ1106406.1"/>
    </source>
</evidence>
<name>A0AAV7MSP7_PLEWA</name>
<evidence type="ECO:0000313" key="3">
    <source>
        <dbReference type="Proteomes" id="UP001066276"/>
    </source>
</evidence>
<feature type="region of interest" description="Disordered" evidence="1">
    <location>
        <begin position="123"/>
        <end position="153"/>
    </location>
</feature>
<dbReference type="EMBL" id="JANPWB010000013">
    <property type="protein sequence ID" value="KAJ1106406.1"/>
    <property type="molecule type" value="Genomic_DNA"/>
</dbReference>
<proteinExistence type="predicted"/>
<comment type="caution">
    <text evidence="2">The sequence shown here is derived from an EMBL/GenBank/DDBJ whole genome shotgun (WGS) entry which is preliminary data.</text>
</comment>
<dbReference type="AlphaFoldDB" id="A0AAV7MSP7"/>
<reference evidence="2" key="1">
    <citation type="journal article" date="2022" name="bioRxiv">
        <title>Sequencing and chromosome-scale assembly of the giantPleurodeles waltlgenome.</title>
        <authorList>
            <person name="Brown T."/>
            <person name="Elewa A."/>
            <person name="Iarovenko S."/>
            <person name="Subramanian E."/>
            <person name="Araus A.J."/>
            <person name="Petzold A."/>
            <person name="Susuki M."/>
            <person name="Suzuki K.-i.T."/>
            <person name="Hayashi T."/>
            <person name="Toyoda A."/>
            <person name="Oliveira C."/>
            <person name="Osipova E."/>
            <person name="Leigh N.D."/>
            <person name="Simon A."/>
            <person name="Yun M.H."/>
        </authorList>
    </citation>
    <scope>NUCLEOTIDE SEQUENCE</scope>
    <source>
        <strain evidence="2">20211129_DDA</strain>
        <tissue evidence="2">Liver</tissue>
    </source>
</reference>
<accession>A0AAV7MSP7</accession>
<dbReference type="Proteomes" id="UP001066276">
    <property type="component" value="Chromosome 9"/>
</dbReference>
<sequence>MIRKVIVFPGRGRRHLRGGLRLRRAHGGRRGSFLRHFLLEANQGHSLRLSECFGLFSTGSSGERGGLLRAALLLHPGIRGAAPGSARPALPRGLRLWWQLAAAGLQGAAAPPAQPQLLRLLSGPRAGQPTHLAGRPDTEPAQPAAAPWRQPASPGPPAHRCFLLPALALASLRVSGL</sequence>
<protein>
    <submittedName>
        <fullName evidence="2">Uncharacterized protein</fullName>
    </submittedName>
</protein>
<keyword evidence="3" id="KW-1185">Reference proteome</keyword>
<evidence type="ECO:0000256" key="1">
    <source>
        <dbReference type="SAM" id="MobiDB-lite"/>
    </source>
</evidence>